<proteinExistence type="predicted"/>
<dbReference type="InterPro" id="IPR003848">
    <property type="entry name" value="DUF218"/>
</dbReference>
<feature type="domain" description="DUF218" evidence="1">
    <location>
        <begin position="74"/>
        <end position="236"/>
    </location>
</feature>
<dbReference type="Proteomes" id="UP000177583">
    <property type="component" value="Unassembled WGS sequence"/>
</dbReference>
<evidence type="ECO:0000313" key="2">
    <source>
        <dbReference type="EMBL" id="OGH00686.1"/>
    </source>
</evidence>
<evidence type="ECO:0000259" key="1">
    <source>
        <dbReference type="Pfam" id="PF02698"/>
    </source>
</evidence>
<accession>A0A1F6GR89</accession>
<dbReference type="InterPro" id="IPR051599">
    <property type="entry name" value="Cell_Envelope_Assoc"/>
</dbReference>
<protein>
    <recommendedName>
        <fullName evidence="1">DUF218 domain-containing protein</fullName>
    </recommendedName>
</protein>
<sequence length="249" mass="26792">MFFWFSKILRFLLDPITWGLLLLGYAGWRSRSRLVWAGLALLFGLATPVVSKNLLYLLEHTRASSAKRSGYNFVIVLTGMLNLEESGETLEFNGAVDRILAGAAKVSAGEGDRLLIVGGDGSLVPTRRSEAQLLARWVPRLGVRPEQILVEPVSRNTAENAALALGLTGNRPGDKLLLVTSAFHGLRALGAFEAQGVKPDLLLTDYRGALAGGQFLDYLPSSNSLGESALVLTEVSGLLVYLLTGKAQL</sequence>
<name>A0A1F6GR89_9PROT</name>
<dbReference type="EMBL" id="MFNF01000043">
    <property type="protein sequence ID" value="OGH00686.1"/>
    <property type="molecule type" value="Genomic_DNA"/>
</dbReference>
<dbReference type="PANTHER" id="PTHR30336">
    <property type="entry name" value="INNER MEMBRANE PROTEIN, PROBABLE PERMEASE"/>
    <property type="match status" value="1"/>
</dbReference>
<evidence type="ECO:0000313" key="3">
    <source>
        <dbReference type="Proteomes" id="UP000177583"/>
    </source>
</evidence>
<dbReference type="PANTHER" id="PTHR30336:SF20">
    <property type="entry name" value="DUF218 DOMAIN-CONTAINING PROTEIN"/>
    <property type="match status" value="1"/>
</dbReference>
<organism evidence="2 3">
    <name type="scientific">Candidatus Lambdaproteobacteria bacterium RIFOXYD2_FULL_56_26</name>
    <dbReference type="NCBI Taxonomy" id="1817773"/>
    <lineage>
        <taxon>Bacteria</taxon>
        <taxon>Pseudomonadati</taxon>
        <taxon>Pseudomonadota</taxon>
        <taxon>Candidatus Lambdaproteobacteria</taxon>
    </lineage>
</organism>
<comment type="caution">
    <text evidence="2">The sequence shown here is derived from an EMBL/GenBank/DDBJ whole genome shotgun (WGS) entry which is preliminary data.</text>
</comment>
<dbReference type="AlphaFoldDB" id="A0A1F6GR89"/>
<dbReference type="InterPro" id="IPR014729">
    <property type="entry name" value="Rossmann-like_a/b/a_fold"/>
</dbReference>
<gene>
    <name evidence="2" type="ORF">A2557_03360</name>
</gene>
<dbReference type="Pfam" id="PF02698">
    <property type="entry name" value="DUF218"/>
    <property type="match status" value="1"/>
</dbReference>
<dbReference type="Gene3D" id="3.40.50.620">
    <property type="entry name" value="HUPs"/>
    <property type="match status" value="1"/>
</dbReference>
<dbReference type="CDD" id="cd06259">
    <property type="entry name" value="YdcF-like"/>
    <property type="match status" value="1"/>
</dbReference>
<dbReference type="GO" id="GO:0005886">
    <property type="term" value="C:plasma membrane"/>
    <property type="evidence" value="ECO:0007669"/>
    <property type="project" value="TreeGrafter"/>
</dbReference>
<reference evidence="2 3" key="1">
    <citation type="journal article" date="2016" name="Nat. Commun.">
        <title>Thousands of microbial genomes shed light on interconnected biogeochemical processes in an aquifer system.</title>
        <authorList>
            <person name="Anantharaman K."/>
            <person name="Brown C.T."/>
            <person name="Hug L.A."/>
            <person name="Sharon I."/>
            <person name="Castelle C.J."/>
            <person name="Probst A.J."/>
            <person name="Thomas B.C."/>
            <person name="Singh A."/>
            <person name="Wilkins M.J."/>
            <person name="Karaoz U."/>
            <person name="Brodie E.L."/>
            <person name="Williams K.H."/>
            <person name="Hubbard S.S."/>
            <person name="Banfield J.F."/>
        </authorList>
    </citation>
    <scope>NUCLEOTIDE SEQUENCE [LARGE SCALE GENOMIC DNA]</scope>
</reference>